<dbReference type="InterPro" id="IPR027417">
    <property type="entry name" value="P-loop_NTPase"/>
</dbReference>
<evidence type="ECO:0008006" key="3">
    <source>
        <dbReference type="Google" id="ProtNLM"/>
    </source>
</evidence>
<dbReference type="Proteomes" id="UP001500767">
    <property type="component" value="Unassembled WGS sequence"/>
</dbReference>
<organism evidence="1 2">
    <name type="scientific">Microlunatus spumicola</name>
    <dbReference type="NCBI Taxonomy" id="81499"/>
    <lineage>
        <taxon>Bacteria</taxon>
        <taxon>Bacillati</taxon>
        <taxon>Actinomycetota</taxon>
        <taxon>Actinomycetes</taxon>
        <taxon>Propionibacteriales</taxon>
        <taxon>Propionibacteriaceae</taxon>
        <taxon>Microlunatus</taxon>
    </lineage>
</organism>
<dbReference type="Gene3D" id="3.30.160.800">
    <property type="match status" value="1"/>
</dbReference>
<evidence type="ECO:0000313" key="2">
    <source>
        <dbReference type="Proteomes" id="UP001500767"/>
    </source>
</evidence>
<keyword evidence="2" id="KW-1185">Reference proteome</keyword>
<reference evidence="2" key="1">
    <citation type="journal article" date="2019" name="Int. J. Syst. Evol. Microbiol.">
        <title>The Global Catalogue of Microorganisms (GCM) 10K type strain sequencing project: providing services to taxonomists for standard genome sequencing and annotation.</title>
        <authorList>
            <consortium name="The Broad Institute Genomics Platform"/>
            <consortium name="The Broad Institute Genome Sequencing Center for Infectious Disease"/>
            <person name="Wu L."/>
            <person name="Ma J."/>
        </authorList>
    </citation>
    <scope>NUCLEOTIDE SEQUENCE [LARGE SCALE GENOMIC DNA]</scope>
    <source>
        <strain evidence="2">JCM 16540</strain>
    </source>
</reference>
<comment type="caution">
    <text evidence="1">The sequence shown here is derived from an EMBL/GenBank/DDBJ whole genome shotgun (WGS) entry which is preliminary data.</text>
</comment>
<evidence type="ECO:0000313" key="1">
    <source>
        <dbReference type="EMBL" id="GAA3571336.1"/>
    </source>
</evidence>
<dbReference type="EMBL" id="BAAAYR010000004">
    <property type="protein sequence ID" value="GAA3571336.1"/>
    <property type="molecule type" value="Genomic_DNA"/>
</dbReference>
<name>A0ABP6XWW7_9ACTN</name>
<sequence>MELREILLAGMGADCATAGLSEYECSEDEVSDALPRERSLLYVASTRARDQLGVTWAKDSSPLLPAG</sequence>
<protein>
    <recommendedName>
        <fullName evidence="3">UvrD-like helicase C-terminal domain-containing protein</fullName>
    </recommendedName>
</protein>
<accession>A0ABP6XWW7</accession>
<gene>
    <name evidence="1" type="ORF">GCM10022197_29780</name>
</gene>
<dbReference type="SUPFAM" id="SSF52540">
    <property type="entry name" value="P-loop containing nucleoside triphosphate hydrolases"/>
    <property type="match status" value="1"/>
</dbReference>
<proteinExistence type="predicted"/>